<evidence type="ECO:0000313" key="2">
    <source>
        <dbReference type="EMBL" id="KAF9061728.1"/>
    </source>
</evidence>
<keyword evidence="3" id="KW-1185">Reference proteome</keyword>
<organism evidence="2 3">
    <name type="scientific">Rhodocollybia butyracea</name>
    <dbReference type="NCBI Taxonomy" id="206335"/>
    <lineage>
        <taxon>Eukaryota</taxon>
        <taxon>Fungi</taxon>
        <taxon>Dikarya</taxon>
        <taxon>Basidiomycota</taxon>
        <taxon>Agaricomycotina</taxon>
        <taxon>Agaricomycetes</taxon>
        <taxon>Agaricomycetidae</taxon>
        <taxon>Agaricales</taxon>
        <taxon>Marasmiineae</taxon>
        <taxon>Omphalotaceae</taxon>
        <taxon>Rhodocollybia</taxon>
    </lineage>
</organism>
<accession>A0A9P5U1M3</accession>
<name>A0A9P5U1M3_9AGAR</name>
<evidence type="ECO:0000313" key="3">
    <source>
        <dbReference type="Proteomes" id="UP000772434"/>
    </source>
</evidence>
<evidence type="ECO:0000256" key="1">
    <source>
        <dbReference type="SAM" id="MobiDB-lite"/>
    </source>
</evidence>
<comment type="caution">
    <text evidence="2">The sequence shown here is derived from an EMBL/GenBank/DDBJ whole genome shotgun (WGS) entry which is preliminary data.</text>
</comment>
<dbReference type="EMBL" id="JADNRY010000192">
    <property type="protein sequence ID" value="KAF9061728.1"/>
    <property type="molecule type" value="Genomic_DNA"/>
</dbReference>
<sequence>MGVIHEGEEIPEDEELICRIIKTGHIQIEKDNNGMCYGYFAEPQEGADLSDDLRPRQFSDSTLVDECYQRNIAKYRETSRLVTPKKPASQTRQKLFDAIYRYISRFKTPRRKKEDEDVGSITFAQNDADDASRSSFALVGDKFHCDFSDGGLGPGHEGGLGPLVPPPPTTTDSPVV</sequence>
<gene>
    <name evidence="2" type="ORF">BDP27DRAFT_323907</name>
</gene>
<feature type="compositionally biased region" description="Gly residues" evidence="1">
    <location>
        <begin position="150"/>
        <end position="161"/>
    </location>
</feature>
<feature type="region of interest" description="Disordered" evidence="1">
    <location>
        <begin position="150"/>
        <end position="176"/>
    </location>
</feature>
<proteinExistence type="predicted"/>
<protein>
    <submittedName>
        <fullName evidence="2">Uncharacterized protein</fullName>
    </submittedName>
</protein>
<reference evidence="2" key="1">
    <citation type="submission" date="2020-11" db="EMBL/GenBank/DDBJ databases">
        <authorList>
            <consortium name="DOE Joint Genome Institute"/>
            <person name="Ahrendt S."/>
            <person name="Riley R."/>
            <person name="Andreopoulos W."/>
            <person name="Labutti K."/>
            <person name="Pangilinan J."/>
            <person name="Ruiz-Duenas F.J."/>
            <person name="Barrasa J.M."/>
            <person name="Sanchez-Garcia M."/>
            <person name="Camarero S."/>
            <person name="Miyauchi S."/>
            <person name="Serrano A."/>
            <person name="Linde D."/>
            <person name="Babiker R."/>
            <person name="Drula E."/>
            <person name="Ayuso-Fernandez I."/>
            <person name="Pacheco R."/>
            <person name="Padilla G."/>
            <person name="Ferreira P."/>
            <person name="Barriuso J."/>
            <person name="Kellner H."/>
            <person name="Castanera R."/>
            <person name="Alfaro M."/>
            <person name="Ramirez L."/>
            <person name="Pisabarro A.G."/>
            <person name="Kuo A."/>
            <person name="Tritt A."/>
            <person name="Lipzen A."/>
            <person name="He G."/>
            <person name="Yan M."/>
            <person name="Ng V."/>
            <person name="Cullen D."/>
            <person name="Martin F."/>
            <person name="Rosso M.-N."/>
            <person name="Henrissat B."/>
            <person name="Hibbett D."/>
            <person name="Martinez A.T."/>
            <person name="Grigoriev I.V."/>
        </authorList>
    </citation>
    <scope>NUCLEOTIDE SEQUENCE</scope>
    <source>
        <strain evidence="2">AH 40177</strain>
    </source>
</reference>
<dbReference type="Proteomes" id="UP000772434">
    <property type="component" value="Unassembled WGS sequence"/>
</dbReference>
<dbReference type="AlphaFoldDB" id="A0A9P5U1M3"/>